<proteinExistence type="predicted"/>
<evidence type="ECO:0000256" key="1">
    <source>
        <dbReference type="SAM" id="MobiDB-lite"/>
    </source>
</evidence>
<dbReference type="Proteomes" id="UP000430564">
    <property type="component" value="Unassembled WGS sequence"/>
</dbReference>
<comment type="caution">
    <text evidence="3">The sequence shown here is derived from an EMBL/GenBank/DDBJ whole genome shotgun (WGS) entry which is preliminary data.</text>
</comment>
<dbReference type="EMBL" id="WEHX01000010">
    <property type="protein sequence ID" value="KAB7662218.1"/>
    <property type="molecule type" value="Genomic_DNA"/>
</dbReference>
<evidence type="ECO:0000313" key="3">
    <source>
        <dbReference type="EMBL" id="KAB7662218.1"/>
    </source>
</evidence>
<dbReference type="PANTHER" id="PTHR31876:SF26">
    <property type="entry name" value="PROTEIN LIKE COV 2"/>
    <property type="match status" value="1"/>
</dbReference>
<protein>
    <submittedName>
        <fullName evidence="3">DUF502 domain-containing protein</fullName>
    </submittedName>
</protein>
<dbReference type="AlphaFoldDB" id="A0A6I1ET29"/>
<keyword evidence="2" id="KW-0812">Transmembrane</keyword>
<accession>A0A6I1ET29</accession>
<gene>
    <name evidence="3" type="ORF">GBM95_03180</name>
</gene>
<dbReference type="OrthoDB" id="9780267at2"/>
<sequence length="220" mass="24220">MLKKYFSAGLLLWVPLAITLWVLESLIRWSDVVLNLLPPELNPEKLIGFEIPGLGLLLAAAVILITGVLVANMLGQWVVSRWEWFLDKIPVVRPIYSGVKQILATVLSDRTQSFREVVLIEFPISGCWTYGFIVATPGKETLETLSATEMVTVFVPTAPNPTSGYVIMVERDKLHKTSATIEQAFKFHVSLGVMTPEGALRGASEKRDASAENQAKKPAG</sequence>
<dbReference type="PANTHER" id="PTHR31876">
    <property type="entry name" value="COV-LIKE PROTEIN 1"/>
    <property type="match status" value="1"/>
</dbReference>
<keyword evidence="2" id="KW-0472">Membrane</keyword>
<feature type="transmembrane region" description="Helical" evidence="2">
    <location>
        <begin position="49"/>
        <end position="71"/>
    </location>
</feature>
<keyword evidence="2" id="KW-1133">Transmembrane helix</keyword>
<name>A0A6I1ET29_9BURK</name>
<evidence type="ECO:0000313" key="4">
    <source>
        <dbReference type="Proteomes" id="UP000430564"/>
    </source>
</evidence>
<organism evidence="3 4">
    <name type="scientific">Sutterella seckii</name>
    <dbReference type="NCBI Taxonomy" id="1944635"/>
    <lineage>
        <taxon>Bacteria</taxon>
        <taxon>Pseudomonadati</taxon>
        <taxon>Pseudomonadota</taxon>
        <taxon>Betaproteobacteria</taxon>
        <taxon>Burkholderiales</taxon>
        <taxon>Sutterellaceae</taxon>
        <taxon>Sutterella</taxon>
    </lineage>
</organism>
<feature type="region of interest" description="Disordered" evidence="1">
    <location>
        <begin position="200"/>
        <end position="220"/>
    </location>
</feature>
<evidence type="ECO:0000256" key="2">
    <source>
        <dbReference type="SAM" id="Phobius"/>
    </source>
</evidence>
<reference evidence="3 4" key="1">
    <citation type="submission" date="2019-10" db="EMBL/GenBank/DDBJ databases">
        <title>Genome diversity of Sutterella seckii.</title>
        <authorList>
            <person name="Chaplin A.V."/>
            <person name="Sokolova S.R."/>
            <person name="Mosin K.A."/>
            <person name="Ivanova E.L."/>
            <person name="Kochetkova T.O."/>
            <person name="Goltsov A.Y."/>
            <person name="Trofimov D.Y."/>
            <person name="Efimov B.A."/>
        </authorList>
    </citation>
    <scope>NUCLEOTIDE SEQUENCE [LARGE SCALE GENOMIC DNA]</scope>
    <source>
        <strain evidence="3 4">ASD393</strain>
    </source>
</reference>
<dbReference type="InterPro" id="IPR007462">
    <property type="entry name" value="COV1-like"/>
</dbReference>
<dbReference type="RefSeq" id="WP_152157758.1">
    <property type="nucleotide sequence ID" value="NZ_WEHX01000010.1"/>
</dbReference>
<dbReference type="Pfam" id="PF04367">
    <property type="entry name" value="DUF502"/>
    <property type="match status" value="1"/>
</dbReference>